<name>A0A1M5UXJ1_9BACT</name>
<dbReference type="InterPro" id="IPR057666">
    <property type="entry name" value="DrpA_SLOG"/>
</dbReference>
<feature type="domain" description="DprA winged helix" evidence="3">
    <location>
        <begin position="300"/>
        <end position="357"/>
    </location>
</feature>
<feature type="domain" description="Smf/DprA SLOG" evidence="2">
    <location>
        <begin position="81"/>
        <end position="287"/>
    </location>
</feature>
<gene>
    <name evidence="4" type="ORF">SAMN02745124_01368</name>
</gene>
<dbReference type="NCBIfam" id="TIGR00732">
    <property type="entry name" value="dprA"/>
    <property type="match status" value="1"/>
</dbReference>
<dbReference type="PANTHER" id="PTHR43022:SF1">
    <property type="entry name" value="PROTEIN SMF"/>
    <property type="match status" value="1"/>
</dbReference>
<evidence type="ECO:0000259" key="2">
    <source>
        <dbReference type="Pfam" id="PF02481"/>
    </source>
</evidence>
<dbReference type="OrthoDB" id="9785707at2"/>
<dbReference type="Pfam" id="PF02481">
    <property type="entry name" value="DNA_processg_A"/>
    <property type="match status" value="1"/>
</dbReference>
<dbReference type="Pfam" id="PF21102">
    <property type="entry name" value="DprA_N"/>
    <property type="match status" value="1"/>
</dbReference>
<keyword evidence="5" id="KW-1185">Reference proteome</keyword>
<comment type="similarity">
    <text evidence="1">Belongs to the DprA/Smf family.</text>
</comment>
<accession>A0A1M5UXJ1</accession>
<dbReference type="InterPro" id="IPR003488">
    <property type="entry name" value="DprA"/>
</dbReference>
<organism evidence="4 5">
    <name type="scientific">Desulfofustis glycolicus DSM 9705</name>
    <dbReference type="NCBI Taxonomy" id="1121409"/>
    <lineage>
        <taxon>Bacteria</taxon>
        <taxon>Pseudomonadati</taxon>
        <taxon>Thermodesulfobacteriota</taxon>
        <taxon>Desulfobulbia</taxon>
        <taxon>Desulfobulbales</taxon>
        <taxon>Desulfocapsaceae</taxon>
        <taxon>Desulfofustis</taxon>
    </lineage>
</organism>
<dbReference type="Proteomes" id="UP000184139">
    <property type="component" value="Unassembled WGS sequence"/>
</dbReference>
<dbReference type="Gene3D" id="1.10.10.10">
    <property type="entry name" value="Winged helix-like DNA-binding domain superfamily/Winged helix DNA-binding domain"/>
    <property type="match status" value="1"/>
</dbReference>
<dbReference type="RefSeq" id="WP_084540508.1">
    <property type="nucleotide sequence ID" value="NZ_FQXS01000006.1"/>
</dbReference>
<proteinExistence type="inferred from homology"/>
<evidence type="ECO:0000256" key="1">
    <source>
        <dbReference type="ARBA" id="ARBA00006525"/>
    </source>
</evidence>
<dbReference type="InterPro" id="IPR041614">
    <property type="entry name" value="DprA_WH"/>
</dbReference>
<dbReference type="STRING" id="1121409.SAMN02745124_01368"/>
<evidence type="ECO:0000259" key="3">
    <source>
        <dbReference type="Pfam" id="PF17782"/>
    </source>
</evidence>
<evidence type="ECO:0000313" key="4">
    <source>
        <dbReference type="EMBL" id="SHH67413.1"/>
    </source>
</evidence>
<dbReference type="InterPro" id="IPR036388">
    <property type="entry name" value="WH-like_DNA-bd_sf"/>
</dbReference>
<dbReference type="Gene3D" id="3.40.50.450">
    <property type="match status" value="1"/>
</dbReference>
<reference evidence="4 5" key="1">
    <citation type="submission" date="2016-11" db="EMBL/GenBank/DDBJ databases">
        <authorList>
            <person name="Jaros S."/>
            <person name="Januszkiewicz K."/>
            <person name="Wedrychowicz H."/>
        </authorList>
    </citation>
    <scope>NUCLEOTIDE SEQUENCE [LARGE SCALE GENOMIC DNA]</scope>
    <source>
        <strain evidence="4 5">DSM 9705</strain>
    </source>
</reference>
<dbReference type="Pfam" id="PF17782">
    <property type="entry name" value="WHD_DprA"/>
    <property type="match status" value="1"/>
</dbReference>
<dbReference type="SUPFAM" id="SSF102405">
    <property type="entry name" value="MCP/YpsA-like"/>
    <property type="match status" value="1"/>
</dbReference>
<evidence type="ECO:0000313" key="5">
    <source>
        <dbReference type="Proteomes" id="UP000184139"/>
    </source>
</evidence>
<dbReference type="PANTHER" id="PTHR43022">
    <property type="entry name" value="PROTEIN SMF"/>
    <property type="match status" value="1"/>
</dbReference>
<dbReference type="AlphaFoldDB" id="A0A1M5UXJ1"/>
<sequence>MKQTRDWIQLSMVDGLGPNGFWALVTHFGSPGAALAASGAEWQALPGLRWRQVPARGAIIAGGERVDRELAALADIGGRAVSYPDPDYPSLLRSIACPPPVLYLCGRSGVGNTTAVAIIGSRAATSYGRRTAHRLAMDLGGRGVTVVSGLAQGIDAEAHAGCLAGGGFTVAVLGCGLDVVYPRINGRLYRLIAEAGLLVSEYPLGTKPEGFRFPARNRIIAGLSRGVVVVEAARRSGTLITVQHALEEGREVFAVPGQVDSAKSAGSHWLLQQGAGLVVCADDIAEGLGLPSSPVPKQETAQEAGAIDSGAAQVLALLEPYPLLRDDLLRRSGLGSARLSELLLMLELAGCVEILPGDRVRRIDTAACCS</sequence>
<protein>
    <submittedName>
        <fullName evidence="4">DNA processing protein</fullName>
    </submittedName>
</protein>
<dbReference type="EMBL" id="FQXS01000006">
    <property type="protein sequence ID" value="SHH67413.1"/>
    <property type="molecule type" value="Genomic_DNA"/>
</dbReference>
<dbReference type="GO" id="GO:0009294">
    <property type="term" value="P:DNA-mediated transformation"/>
    <property type="evidence" value="ECO:0007669"/>
    <property type="project" value="InterPro"/>
</dbReference>